<dbReference type="InterPro" id="IPR050098">
    <property type="entry name" value="TFPI/VKTCI-like"/>
</dbReference>
<dbReference type="InterPro" id="IPR002223">
    <property type="entry name" value="Kunitz_BPTI"/>
</dbReference>
<gene>
    <name evidence="2" type="ORF">CGI_10020112</name>
</gene>
<evidence type="ECO:0000313" key="2">
    <source>
        <dbReference type="EMBL" id="EKC36567.1"/>
    </source>
</evidence>
<organism evidence="2">
    <name type="scientific">Magallana gigas</name>
    <name type="common">Pacific oyster</name>
    <name type="synonym">Crassostrea gigas</name>
    <dbReference type="NCBI Taxonomy" id="29159"/>
    <lineage>
        <taxon>Eukaryota</taxon>
        <taxon>Metazoa</taxon>
        <taxon>Spiralia</taxon>
        <taxon>Lophotrochozoa</taxon>
        <taxon>Mollusca</taxon>
        <taxon>Bivalvia</taxon>
        <taxon>Autobranchia</taxon>
        <taxon>Pteriomorphia</taxon>
        <taxon>Ostreida</taxon>
        <taxon>Ostreoidea</taxon>
        <taxon>Ostreidae</taxon>
        <taxon>Magallana</taxon>
    </lineage>
</organism>
<dbReference type="SUPFAM" id="SSF57362">
    <property type="entry name" value="BPTI-like"/>
    <property type="match status" value="1"/>
</dbReference>
<dbReference type="PROSITE" id="PS00280">
    <property type="entry name" value="BPTI_KUNITZ_1"/>
    <property type="match status" value="1"/>
</dbReference>
<dbReference type="PROSITE" id="PS50279">
    <property type="entry name" value="BPTI_KUNITZ_2"/>
    <property type="match status" value="1"/>
</dbReference>
<dbReference type="EMBL" id="JH816315">
    <property type="protein sequence ID" value="EKC36567.1"/>
    <property type="molecule type" value="Genomic_DNA"/>
</dbReference>
<sequence length="71" mass="8171">MNRPIQIPELKNPACGLLPETGECRALARRYAFNKTLNACEEFNYGGCDGNANNFQYKDLCEYVCQYNRRT</sequence>
<dbReference type="SMART" id="SM00131">
    <property type="entry name" value="KU"/>
    <property type="match status" value="1"/>
</dbReference>
<reference evidence="2" key="1">
    <citation type="journal article" date="2012" name="Nature">
        <title>The oyster genome reveals stress adaptation and complexity of shell formation.</title>
        <authorList>
            <person name="Zhang G."/>
            <person name="Fang X."/>
            <person name="Guo X."/>
            <person name="Li L."/>
            <person name="Luo R."/>
            <person name="Xu F."/>
            <person name="Yang P."/>
            <person name="Zhang L."/>
            <person name="Wang X."/>
            <person name="Qi H."/>
            <person name="Xiong Z."/>
            <person name="Que H."/>
            <person name="Xie Y."/>
            <person name="Holland P.W."/>
            <person name="Paps J."/>
            <person name="Zhu Y."/>
            <person name="Wu F."/>
            <person name="Chen Y."/>
            <person name="Wang J."/>
            <person name="Peng C."/>
            <person name="Meng J."/>
            <person name="Yang L."/>
            <person name="Liu J."/>
            <person name="Wen B."/>
            <person name="Zhang N."/>
            <person name="Huang Z."/>
            <person name="Zhu Q."/>
            <person name="Feng Y."/>
            <person name="Mount A."/>
            <person name="Hedgecock D."/>
            <person name="Xu Z."/>
            <person name="Liu Y."/>
            <person name="Domazet-Loso T."/>
            <person name="Du Y."/>
            <person name="Sun X."/>
            <person name="Zhang S."/>
            <person name="Liu B."/>
            <person name="Cheng P."/>
            <person name="Jiang X."/>
            <person name="Li J."/>
            <person name="Fan D."/>
            <person name="Wang W."/>
            <person name="Fu W."/>
            <person name="Wang T."/>
            <person name="Wang B."/>
            <person name="Zhang J."/>
            <person name="Peng Z."/>
            <person name="Li Y."/>
            <person name="Li N."/>
            <person name="Wang J."/>
            <person name="Chen M."/>
            <person name="He Y."/>
            <person name="Tan F."/>
            <person name="Song X."/>
            <person name="Zheng Q."/>
            <person name="Huang R."/>
            <person name="Yang H."/>
            <person name="Du X."/>
            <person name="Chen L."/>
            <person name="Yang M."/>
            <person name="Gaffney P.M."/>
            <person name="Wang S."/>
            <person name="Luo L."/>
            <person name="She Z."/>
            <person name="Ming Y."/>
            <person name="Huang W."/>
            <person name="Zhang S."/>
            <person name="Huang B."/>
            <person name="Zhang Y."/>
            <person name="Qu T."/>
            <person name="Ni P."/>
            <person name="Miao G."/>
            <person name="Wang J."/>
            <person name="Wang Q."/>
            <person name="Steinberg C.E."/>
            <person name="Wang H."/>
            <person name="Li N."/>
            <person name="Qian L."/>
            <person name="Zhang G."/>
            <person name="Li Y."/>
            <person name="Yang H."/>
            <person name="Liu X."/>
            <person name="Wang J."/>
            <person name="Yin Y."/>
            <person name="Wang J."/>
        </authorList>
    </citation>
    <scope>NUCLEOTIDE SEQUENCE [LARGE SCALE GENOMIC DNA]</scope>
    <source>
        <strain evidence="2">05x7-T-G4-1.051#20</strain>
    </source>
</reference>
<dbReference type="Pfam" id="PF00014">
    <property type="entry name" value="Kunitz_BPTI"/>
    <property type="match status" value="1"/>
</dbReference>
<dbReference type="InterPro" id="IPR036880">
    <property type="entry name" value="Kunitz_BPTI_sf"/>
</dbReference>
<evidence type="ECO:0000256" key="1">
    <source>
        <dbReference type="ARBA" id="ARBA00023157"/>
    </source>
</evidence>
<proteinExistence type="predicted"/>
<dbReference type="InterPro" id="IPR020901">
    <property type="entry name" value="Prtase_inh_Kunz-CS"/>
</dbReference>
<dbReference type="HOGENOM" id="CLU_164133_1_0_1"/>
<dbReference type="GO" id="GO:0004867">
    <property type="term" value="F:serine-type endopeptidase inhibitor activity"/>
    <property type="evidence" value="ECO:0007669"/>
    <property type="project" value="InterPro"/>
</dbReference>
<dbReference type="AlphaFoldDB" id="K1QII8"/>
<dbReference type="Gene3D" id="4.10.410.10">
    <property type="entry name" value="Pancreatic trypsin inhibitor Kunitz domain"/>
    <property type="match status" value="1"/>
</dbReference>
<dbReference type="PANTHER" id="PTHR10083:SF374">
    <property type="entry name" value="BPTI_KUNITZ INHIBITOR DOMAIN-CONTAINING PROTEIN"/>
    <property type="match status" value="1"/>
</dbReference>
<keyword evidence="1" id="KW-1015">Disulfide bond</keyword>
<accession>K1QII8</accession>
<protein>
    <submittedName>
        <fullName evidence="2">Venom basic protease inhibitor IX</fullName>
    </submittedName>
</protein>
<dbReference type="PANTHER" id="PTHR10083">
    <property type="entry name" value="KUNITZ-TYPE PROTEASE INHIBITOR-RELATED"/>
    <property type="match status" value="1"/>
</dbReference>
<dbReference type="PRINTS" id="PR00759">
    <property type="entry name" value="BASICPTASE"/>
</dbReference>
<dbReference type="CDD" id="cd00109">
    <property type="entry name" value="Kunitz-type"/>
    <property type="match status" value="1"/>
</dbReference>
<dbReference type="GO" id="GO:0005615">
    <property type="term" value="C:extracellular space"/>
    <property type="evidence" value="ECO:0007669"/>
    <property type="project" value="TreeGrafter"/>
</dbReference>
<name>K1QII8_MAGGI</name>
<dbReference type="FunCoup" id="K1QII8">
    <property type="interactions" value="20"/>
</dbReference>
<dbReference type="InParanoid" id="K1QII8"/>